<dbReference type="PANTHER" id="PTHR46123">
    <property type="entry name" value="MIX-TYPE HOMEOBOX GENE 1-RELATED"/>
    <property type="match status" value="1"/>
</dbReference>
<keyword evidence="4 5" id="KW-0539">Nucleus</keyword>
<dbReference type="CDD" id="cd00086">
    <property type="entry name" value="homeodomain"/>
    <property type="match status" value="2"/>
</dbReference>
<proteinExistence type="predicted"/>
<feature type="domain" description="Homeobox" evidence="8">
    <location>
        <begin position="95"/>
        <end position="154"/>
    </location>
</feature>
<dbReference type="SMART" id="SM00389">
    <property type="entry name" value="HOX"/>
    <property type="match status" value="2"/>
</dbReference>
<protein>
    <submittedName>
        <fullName evidence="10">Double homeobox protein 4-like protein 4-like</fullName>
    </submittedName>
</protein>
<dbReference type="PANTHER" id="PTHR46123:SF3">
    <property type="entry name" value="DOUBLE HOMEOBOX PROTEIN 1-RELATED"/>
    <property type="match status" value="1"/>
</dbReference>
<evidence type="ECO:0000259" key="8">
    <source>
        <dbReference type="PROSITE" id="PS50071"/>
    </source>
</evidence>
<feature type="region of interest" description="Disordered" evidence="7">
    <location>
        <begin position="77"/>
        <end position="108"/>
    </location>
</feature>
<accession>A0A9B0M5T5</accession>
<evidence type="ECO:0000256" key="6">
    <source>
        <dbReference type="RuleBase" id="RU000682"/>
    </source>
</evidence>
<evidence type="ECO:0000313" key="10">
    <source>
        <dbReference type="RefSeq" id="XP_004417449.1"/>
    </source>
</evidence>
<dbReference type="RefSeq" id="XP_004417449.1">
    <property type="nucleotide sequence ID" value="XM_004417392.1"/>
</dbReference>
<gene>
    <name evidence="10" type="primary">LOC101366089</name>
</gene>
<dbReference type="GO" id="GO:0000981">
    <property type="term" value="F:DNA-binding transcription factor activity, RNA polymerase II-specific"/>
    <property type="evidence" value="ECO:0007669"/>
    <property type="project" value="TreeGrafter"/>
</dbReference>
<dbReference type="InterPro" id="IPR001356">
    <property type="entry name" value="HD"/>
</dbReference>
<feature type="non-terminal residue" evidence="10">
    <location>
        <position position="154"/>
    </location>
</feature>
<evidence type="ECO:0000313" key="9">
    <source>
        <dbReference type="Proteomes" id="UP000245340"/>
    </source>
</evidence>
<reference evidence="10" key="1">
    <citation type="submission" date="2025-08" db="UniProtKB">
        <authorList>
            <consortium name="RefSeq"/>
        </authorList>
    </citation>
    <scope>IDENTIFICATION</scope>
</reference>
<dbReference type="GO" id="GO:0000977">
    <property type="term" value="F:RNA polymerase II transcription regulatory region sequence-specific DNA binding"/>
    <property type="evidence" value="ECO:0007669"/>
    <property type="project" value="TreeGrafter"/>
</dbReference>
<evidence type="ECO:0000256" key="7">
    <source>
        <dbReference type="SAM" id="MobiDB-lite"/>
    </source>
</evidence>
<keyword evidence="2 5" id="KW-0238">DNA-binding</keyword>
<dbReference type="InterPro" id="IPR009057">
    <property type="entry name" value="Homeodomain-like_sf"/>
</dbReference>
<dbReference type="Gene3D" id="1.10.10.60">
    <property type="entry name" value="Homeodomain-like"/>
    <property type="match status" value="2"/>
</dbReference>
<evidence type="ECO:0000256" key="5">
    <source>
        <dbReference type="PROSITE-ProRule" id="PRU00108"/>
    </source>
</evidence>
<keyword evidence="9" id="KW-1185">Reference proteome</keyword>
<name>A0A9B0M5T5_ODORO</name>
<evidence type="ECO:0000256" key="1">
    <source>
        <dbReference type="ARBA" id="ARBA00004123"/>
    </source>
</evidence>
<feature type="compositionally biased region" description="Polar residues" evidence="7">
    <location>
        <begin position="77"/>
        <end position="88"/>
    </location>
</feature>
<dbReference type="SUPFAM" id="SSF46689">
    <property type="entry name" value="Homeodomain-like"/>
    <property type="match status" value="2"/>
</dbReference>
<evidence type="ECO:0000256" key="2">
    <source>
        <dbReference type="ARBA" id="ARBA00023125"/>
    </source>
</evidence>
<feature type="DNA-binding region" description="Homeobox" evidence="5">
    <location>
        <begin position="43"/>
        <end position="81"/>
    </location>
</feature>
<dbReference type="GO" id="GO:0005634">
    <property type="term" value="C:nucleus"/>
    <property type="evidence" value="ECO:0007669"/>
    <property type="project" value="UniProtKB-SubCell"/>
</dbReference>
<organism evidence="9 10">
    <name type="scientific">Odobenus rosmarus divergens</name>
    <name type="common">Pacific walrus</name>
    <dbReference type="NCBI Taxonomy" id="9708"/>
    <lineage>
        <taxon>Eukaryota</taxon>
        <taxon>Metazoa</taxon>
        <taxon>Chordata</taxon>
        <taxon>Craniata</taxon>
        <taxon>Vertebrata</taxon>
        <taxon>Euteleostomi</taxon>
        <taxon>Mammalia</taxon>
        <taxon>Eutheria</taxon>
        <taxon>Laurasiatheria</taxon>
        <taxon>Carnivora</taxon>
        <taxon>Caniformia</taxon>
        <taxon>Pinnipedia</taxon>
        <taxon>Odobenidae</taxon>
        <taxon>Odobenus</taxon>
    </lineage>
</organism>
<dbReference type="InterPro" id="IPR051306">
    <property type="entry name" value="Homeobox_regulator"/>
</dbReference>
<feature type="domain" description="Homeobox" evidence="8">
    <location>
        <begin position="41"/>
        <end position="80"/>
    </location>
</feature>
<keyword evidence="3 5" id="KW-0371">Homeobox</keyword>
<dbReference type="Pfam" id="PF00046">
    <property type="entry name" value="Homeodomain"/>
    <property type="match status" value="2"/>
</dbReference>
<dbReference type="AlphaFoldDB" id="A0A9B0M5T5"/>
<comment type="subcellular location">
    <subcellularLocation>
        <location evidence="1 5 6">Nucleus</location>
    </subcellularLocation>
</comment>
<sequence>MVPVLPSRPASALEPKPPPMQIPTEAACSEADAVWGSAHIFQQNPYPGIATRERLARELDIPQSRIQVLFKNQRTTQLRQSQLGSAKSQGERQPQEGRRKRTSISPSQTSILLQAFEKNCFPSIATRDHMARLTGLLESRIQVWFQNRRARTQG</sequence>
<evidence type="ECO:0000256" key="3">
    <source>
        <dbReference type="ARBA" id="ARBA00023155"/>
    </source>
</evidence>
<evidence type="ECO:0000256" key="4">
    <source>
        <dbReference type="ARBA" id="ARBA00023242"/>
    </source>
</evidence>
<dbReference type="PROSITE" id="PS50071">
    <property type="entry name" value="HOMEOBOX_2"/>
    <property type="match status" value="2"/>
</dbReference>
<dbReference type="Proteomes" id="UP000245340">
    <property type="component" value="Unplaced"/>
</dbReference>